<dbReference type="SUPFAM" id="SSF48452">
    <property type="entry name" value="TPR-like"/>
    <property type="match status" value="1"/>
</dbReference>
<organism evidence="1">
    <name type="scientific">hydrothermal vent metagenome</name>
    <dbReference type="NCBI Taxonomy" id="652676"/>
    <lineage>
        <taxon>unclassified sequences</taxon>
        <taxon>metagenomes</taxon>
        <taxon>ecological metagenomes</taxon>
    </lineage>
</organism>
<dbReference type="InterPro" id="IPR011990">
    <property type="entry name" value="TPR-like_helical_dom_sf"/>
</dbReference>
<dbReference type="EMBL" id="UOFM01000489">
    <property type="protein sequence ID" value="VAW82770.1"/>
    <property type="molecule type" value="Genomic_DNA"/>
</dbReference>
<gene>
    <name evidence="1" type="ORF">MNBD_GAMMA14-1487</name>
</gene>
<dbReference type="Gene3D" id="1.25.40.10">
    <property type="entry name" value="Tetratricopeptide repeat domain"/>
    <property type="match status" value="1"/>
</dbReference>
<accession>A0A3B0Z1G0</accession>
<proteinExistence type="predicted"/>
<protein>
    <submittedName>
        <fullName evidence="1">Uncharacterized protein</fullName>
    </submittedName>
</protein>
<name>A0A3B0Z1G0_9ZZZZ</name>
<evidence type="ECO:0000313" key="1">
    <source>
        <dbReference type="EMBL" id="VAW82770.1"/>
    </source>
</evidence>
<reference evidence="1" key="1">
    <citation type="submission" date="2018-06" db="EMBL/GenBank/DDBJ databases">
        <authorList>
            <person name="Zhirakovskaya E."/>
        </authorList>
    </citation>
    <scope>NUCLEOTIDE SEQUENCE</scope>
</reference>
<sequence>MTGTASIPLTREHRARGEYDLGIALFRKKRWRTSARHFSQAEHRCSRDDIRLQRYKSWHGLSLVYSGDVSGLNLCRHAAANEHIDATVFQNLALCELKFRHRKRACAAVKRGLAISPKHRGLLKLRKKMGARRQPVLVFLDRNNPLNKWLGKITYRRANKAGVRR</sequence>
<dbReference type="AlphaFoldDB" id="A0A3B0Z1G0"/>